<dbReference type="KEGG" id="emt:CPZ25_005030"/>
<dbReference type="AlphaFoldDB" id="A0A2A5T9Z8"/>
<name>A0A2A5T9Z8_EUBML</name>
<dbReference type="Pfam" id="PF11148">
    <property type="entry name" value="DUF2922"/>
    <property type="match status" value="1"/>
</dbReference>
<reference evidence="1 2" key="1">
    <citation type="submission" date="2018-05" db="EMBL/GenBank/DDBJ databases">
        <title>Genome comparison of Eubacterium sp.</title>
        <authorList>
            <person name="Feng Y."/>
            <person name="Sanchez-Andrea I."/>
            <person name="Stams A.J.M."/>
            <person name="De Vos W.M."/>
        </authorList>
    </citation>
    <scope>NUCLEOTIDE SEQUENCE [LARGE SCALE GENOMIC DNA]</scope>
    <source>
        <strain evidence="1 2">YI</strain>
    </source>
</reference>
<evidence type="ECO:0000313" key="1">
    <source>
        <dbReference type="EMBL" id="QCT70717.1"/>
    </source>
</evidence>
<accession>A0A2A5T9Z8</accession>
<evidence type="ECO:0000313" key="2">
    <source>
        <dbReference type="Proteomes" id="UP000218387"/>
    </source>
</evidence>
<keyword evidence="2" id="KW-1185">Reference proteome</keyword>
<dbReference type="RefSeq" id="WP_096919661.1">
    <property type="nucleotide sequence ID" value="NZ_CP029487.1"/>
</dbReference>
<dbReference type="EMBL" id="CP029487">
    <property type="protein sequence ID" value="QCT70717.1"/>
    <property type="molecule type" value="Genomic_DNA"/>
</dbReference>
<dbReference type="Proteomes" id="UP000218387">
    <property type="component" value="Chromosome"/>
</dbReference>
<sequence>MAATTNKDLTITFQRTDGKDHKITIPDYKEGITDAEIKTGAQAIVDQGAFEPDGFALAKVVGAVKVDTIKTEVAIEETA</sequence>
<proteinExistence type="predicted"/>
<organism evidence="1 2">
    <name type="scientific">Eubacterium maltosivorans</name>
    <dbReference type="NCBI Taxonomy" id="2041044"/>
    <lineage>
        <taxon>Bacteria</taxon>
        <taxon>Bacillati</taxon>
        <taxon>Bacillota</taxon>
        <taxon>Clostridia</taxon>
        <taxon>Eubacteriales</taxon>
        <taxon>Eubacteriaceae</taxon>
        <taxon>Eubacterium</taxon>
    </lineage>
</organism>
<gene>
    <name evidence="1" type="ORF">CPZ25_005030</name>
</gene>
<dbReference type="InterPro" id="IPR021321">
    <property type="entry name" value="DUF2922"/>
</dbReference>
<protein>
    <submittedName>
        <fullName evidence="1">DUF2922 domain-containing protein</fullName>
    </submittedName>
</protein>